<protein>
    <submittedName>
        <fullName evidence="1">Uncharacterized protein</fullName>
    </submittedName>
</protein>
<accession>A0A837HYE1</accession>
<gene>
    <name evidence="1" type="ORF">UT27_C0005G0028</name>
</gene>
<evidence type="ECO:0000313" key="2">
    <source>
        <dbReference type="Proteomes" id="UP000033998"/>
    </source>
</evidence>
<dbReference type="EMBL" id="LBWE01000005">
    <property type="protein sequence ID" value="KKR01828.1"/>
    <property type="molecule type" value="Genomic_DNA"/>
</dbReference>
<evidence type="ECO:0000313" key="1">
    <source>
        <dbReference type="EMBL" id="KKR01828.1"/>
    </source>
</evidence>
<proteinExistence type="predicted"/>
<dbReference type="AlphaFoldDB" id="A0A837HYE1"/>
<dbReference type="Pfam" id="PF18882">
    <property type="entry name" value="DUF5647"/>
    <property type="match status" value="1"/>
</dbReference>
<name>A0A837HYE1_9BACT</name>
<reference evidence="1 2" key="1">
    <citation type="journal article" date="2015" name="Nature">
        <title>rRNA introns, odd ribosomes, and small enigmatic genomes across a large radiation of phyla.</title>
        <authorList>
            <person name="Brown C.T."/>
            <person name="Hug L.A."/>
            <person name="Thomas B.C."/>
            <person name="Sharon I."/>
            <person name="Castelle C.J."/>
            <person name="Singh A."/>
            <person name="Wilkins M.J."/>
            <person name="Williams K.H."/>
            <person name="Banfield J.F."/>
        </authorList>
    </citation>
    <scope>NUCLEOTIDE SEQUENCE [LARGE SCALE GENOMIC DNA]</scope>
</reference>
<sequence>MKKVEDKRITEKTLAFTIKFNNFIVHNPDIAKKIPNNACIIFRDNSDKKYNIVSGTLASQAVANGETCISATPTPKFNSWRIERLIHA</sequence>
<dbReference type="Proteomes" id="UP000033998">
    <property type="component" value="Unassembled WGS sequence"/>
</dbReference>
<dbReference type="InterPro" id="IPR043707">
    <property type="entry name" value="DUF5647"/>
</dbReference>
<comment type="caution">
    <text evidence="1">The sequence shown here is derived from an EMBL/GenBank/DDBJ whole genome shotgun (WGS) entry which is preliminary data.</text>
</comment>
<organism evidence="1 2">
    <name type="scientific">Candidatus Nomurabacteria bacterium GW2011_GWD2_39_12</name>
    <dbReference type="NCBI Taxonomy" id="1618759"/>
    <lineage>
        <taxon>Bacteria</taxon>
        <taxon>Candidatus Nomuraibacteriota</taxon>
    </lineage>
</organism>